<dbReference type="GeneID" id="63865659"/>
<dbReference type="RefSeq" id="XP_040804818.1">
    <property type="nucleotide sequence ID" value="XM_040948326.1"/>
</dbReference>
<feature type="region of interest" description="Disordered" evidence="1">
    <location>
        <begin position="1"/>
        <end position="21"/>
    </location>
</feature>
<name>A0A8G1W2M3_9EURO</name>
<gene>
    <name evidence="2" type="ORF">BO72DRAFT_492795</name>
</gene>
<dbReference type="SUPFAM" id="SSF53474">
    <property type="entry name" value="alpha/beta-Hydrolases"/>
    <property type="match status" value="1"/>
</dbReference>
<sequence length="346" mass="36757">MTVQDHSTITTSSSSSARRPQDHALIGQAAKIPAAAPEQTISISPVILPAPNRIIDLHMRITAPSTTANSPGPLPLILLSHGHGFSNHLSSLHGYGPLADFWAARGFIVVQPTHLSSKSLSLDPSVAGAPLFWRSRVDDMKLILDHLALIEELAPMLKGRVDHTRIAVAGHSMGSHTAAMLLGMRLTDPADGRVVDLFDPRIQAGVLLTPIGNGGEALSPAAAERYAFLRDSSFAEMRTPALVAVGDADASPHLTVRGPEWHADAYVHGPAPKSLLTVAAATHGLGGIAGYDARETTDESVERVGVVQRVTWAYLRARLCGDEEAWQEAVRVVGAELKGLARVESK</sequence>
<reference evidence="2 3" key="1">
    <citation type="submission" date="2018-02" db="EMBL/GenBank/DDBJ databases">
        <title>The genomes of Aspergillus section Nigri reveals drivers in fungal speciation.</title>
        <authorList>
            <consortium name="DOE Joint Genome Institute"/>
            <person name="Vesth T.C."/>
            <person name="Nybo J."/>
            <person name="Theobald S."/>
            <person name="Brandl J."/>
            <person name="Frisvad J.C."/>
            <person name="Nielsen K.F."/>
            <person name="Lyhne E.K."/>
            <person name="Kogle M.E."/>
            <person name="Kuo A."/>
            <person name="Riley R."/>
            <person name="Clum A."/>
            <person name="Nolan M."/>
            <person name="Lipzen A."/>
            <person name="Salamov A."/>
            <person name="Henrissat B."/>
            <person name="Wiebenga A."/>
            <person name="De vries R.P."/>
            <person name="Grigoriev I.V."/>
            <person name="Mortensen U.H."/>
            <person name="Andersen M.R."/>
            <person name="Baker S.E."/>
        </authorList>
    </citation>
    <scope>NUCLEOTIDE SEQUENCE [LARGE SCALE GENOMIC DNA]</scope>
    <source>
        <strain evidence="2 3">CBS 313.89</strain>
    </source>
</reference>
<dbReference type="Proteomes" id="UP000249789">
    <property type="component" value="Unassembled WGS sequence"/>
</dbReference>
<dbReference type="AlphaFoldDB" id="A0A8G1W2M3"/>
<evidence type="ECO:0000256" key="1">
    <source>
        <dbReference type="SAM" id="MobiDB-lite"/>
    </source>
</evidence>
<feature type="compositionally biased region" description="Low complexity" evidence="1">
    <location>
        <begin position="7"/>
        <end position="16"/>
    </location>
</feature>
<dbReference type="InterPro" id="IPR029058">
    <property type="entry name" value="AB_hydrolase_fold"/>
</dbReference>
<accession>A0A8G1W2M3</accession>
<protein>
    <submittedName>
        <fullName evidence="2">Platelet-activating factor acetylhydrolase plasma/intracellular</fullName>
    </submittedName>
</protein>
<keyword evidence="2" id="KW-0378">Hydrolase</keyword>
<dbReference type="Gene3D" id="3.40.50.1820">
    <property type="entry name" value="alpha/beta hydrolase"/>
    <property type="match status" value="1"/>
</dbReference>
<dbReference type="PANTHER" id="PTHR33428:SF14">
    <property type="entry name" value="CARBOXYLESTERASE TYPE B DOMAIN-CONTAINING PROTEIN"/>
    <property type="match status" value="1"/>
</dbReference>
<dbReference type="PANTHER" id="PTHR33428">
    <property type="entry name" value="CHLOROPHYLLASE-2, CHLOROPLASTIC"/>
    <property type="match status" value="1"/>
</dbReference>
<dbReference type="GO" id="GO:0016787">
    <property type="term" value="F:hydrolase activity"/>
    <property type="evidence" value="ECO:0007669"/>
    <property type="project" value="UniProtKB-KW"/>
</dbReference>
<dbReference type="VEuPathDB" id="FungiDB:BO72DRAFT_492795"/>
<evidence type="ECO:0000313" key="2">
    <source>
        <dbReference type="EMBL" id="RAK80808.1"/>
    </source>
</evidence>
<dbReference type="EMBL" id="KZ824627">
    <property type="protein sequence ID" value="RAK80808.1"/>
    <property type="molecule type" value="Genomic_DNA"/>
</dbReference>
<proteinExistence type="predicted"/>
<keyword evidence="3" id="KW-1185">Reference proteome</keyword>
<dbReference type="OrthoDB" id="2363873at2759"/>
<evidence type="ECO:0000313" key="3">
    <source>
        <dbReference type="Proteomes" id="UP000249789"/>
    </source>
</evidence>
<organism evidence="2 3">
    <name type="scientific">Aspergillus fijiensis CBS 313.89</name>
    <dbReference type="NCBI Taxonomy" id="1448319"/>
    <lineage>
        <taxon>Eukaryota</taxon>
        <taxon>Fungi</taxon>
        <taxon>Dikarya</taxon>
        <taxon>Ascomycota</taxon>
        <taxon>Pezizomycotina</taxon>
        <taxon>Eurotiomycetes</taxon>
        <taxon>Eurotiomycetidae</taxon>
        <taxon>Eurotiales</taxon>
        <taxon>Aspergillaceae</taxon>
        <taxon>Aspergillus</taxon>
    </lineage>
</organism>